<dbReference type="RefSeq" id="WP_168976837.1">
    <property type="nucleotide sequence ID" value="NZ_JABAGO010000105.1"/>
</dbReference>
<protein>
    <submittedName>
        <fullName evidence="1">Uncharacterized protein</fullName>
    </submittedName>
</protein>
<organism evidence="1 2">
    <name type="scientific">Aneurinibacillus aneurinilyticus</name>
    <name type="common">Bacillus aneurinolyticus</name>
    <dbReference type="NCBI Taxonomy" id="1391"/>
    <lineage>
        <taxon>Bacteria</taxon>
        <taxon>Bacillati</taxon>
        <taxon>Bacillota</taxon>
        <taxon>Bacilli</taxon>
        <taxon>Bacillales</taxon>
        <taxon>Paenibacillaceae</taxon>
        <taxon>Aneurinibacillus group</taxon>
        <taxon>Aneurinibacillus</taxon>
    </lineage>
</organism>
<proteinExistence type="predicted"/>
<accession>A0A848D2Q7</accession>
<dbReference type="EMBL" id="JABAGO010000105">
    <property type="protein sequence ID" value="NMF01552.1"/>
    <property type="molecule type" value="Genomic_DNA"/>
</dbReference>
<dbReference type="Proteomes" id="UP000561326">
    <property type="component" value="Unassembled WGS sequence"/>
</dbReference>
<comment type="caution">
    <text evidence="1">The sequence shown here is derived from an EMBL/GenBank/DDBJ whole genome shotgun (WGS) entry which is preliminary data.</text>
</comment>
<gene>
    <name evidence="1" type="ORF">HF838_25560</name>
</gene>
<name>A0A848D2Q7_ANEAE</name>
<evidence type="ECO:0000313" key="1">
    <source>
        <dbReference type="EMBL" id="NMF01552.1"/>
    </source>
</evidence>
<dbReference type="AlphaFoldDB" id="A0A848D2Q7"/>
<sequence>MIFLGSINKNILFQQVVGLLPGGAGAKGPSEGEAPAVPPSQAAATAALAASVPLAGVAAKAKAAIKAIRTQKAGKQP</sequence>
<evidence type="ECO:0000313" key="2">
    <source>
        <dbReference type="Proteomes" id="UP000561326"/>
    </source>
</evidence>
<reference evidence="1 2" key="1">
    <citation type="submission" date="2020-04" db="EMBL/GenBank/DDBJ databases">
        <authorList>
            <person name="Hitch T.C.A."/>
            <person name="Wylensek D."/>
            <person name="Clavel T."/>
        </authorList>
    </citation>
    <scope>NUCLEOTIDE SEQUENCE [LARGE SCALE GENOMIC DNA]</scope>
    <source>
        <strain evidence="1 2">WB01_D5_05</strain>
    </source>
</reference>